<keyword evidence="10" id="KW-1185">Reference proteome</keyword>
<keyword evidence="5 7" id="KW-1133">Transmembrane helix</keyword>
<gene>
    <name evidence="9" type="ORF">LMF89_08875</name>
</gene>
<sequence length="481" mass="52156">MMNCKSKDIEMPTQSHVSERNTMIAVVSIAIVTFIGILSETALNIAYALLMNEFGVSAVVIQWLTTGYLLTLSILLPLSPLFVKHFRTKALFQAAVTIFTFGTLLCAFTLNFEMLFLGRIVQAIGTSISFPLMMNIILEKIPIAKRGKCMGIVGLVTSFAPALGPTFGGFVIEWINWHWIFISMLPILVVSFMMGSNYIPDIHSKERIAVDFLSVLLSTIAFVGIVYGVSISADLGWSSPAVFGYIMMGGFSLAAFAYRQLRLAKPLIQVRVFSNSMFTIGACIVMISMMSVLAAGFVLPLYIQKSLGYSSIAAALAMLPGAVVNGIMSPVTGKFYDTHGPRLLLTTGFLLLSITLLLFSLVSISFVELTIIYTVFMLGASMLAMPAQTNSLNQLPQQYYADGAAIIGTLQQVAGAVGTALASSILTMNSVKYSQEFSNMTTDGIAQSIAFGTQQNFMVFLILSVIGLILALFVRRNTICT</sequence>
<feature type="transmembrane region" description="Helical" evidence="7">
    <location>
        <begin position="116"/>
        <end position="138"/>
    </location>
</feature>
<evidence type="ECO:0000313" key="10">
    <source>
        <dbReference type="Proteomes" id="UP001165492"/>
    </source>
</evidence>
<evidence type="ECO:0000259" key="8">
    <source>
        <dbReference type="PROSITE" id="PS50850"/>
    </source>
</evidence>
<evidence type="ECO:0000256" key="4">
    <source>
        <dbReference type="ARBA" id="ARBA00022692"/>
    </source>
</evidence>
<feature type="transmembrane region" description="Helical" evidence="7">
    <location>
        <begin position="370"/>
        <end position="387"/>
    </location>
</feature>
<feature type="transmembrane region" description="Helical" evidence="7">
    <location>
        <begin position="343"/>
        <end position="364"/>
    </location>
</feature>
<evidence type="ECO:0000256" key="6">
    <source>
        <dbReference type="ARBA" id="ARBA00023136"/>
    </source>
</evidence>
<protein>
    <submittedName>
        <fullName evidence="9">DHA2 family efflux MFS transporter permease subunit</fullName>
    </submittedName>
</protein>
<evidence type="ECO:0000256" key="2">
    <source>
        <dbReference type="ARBA" id="ARBA00022448"/>
    </source>
</evidence>
<feature type="transmembrane region" description="Helical" evidence="7">
    <location>
        <begin position="241"/>
        <end position="258"/>
    </location>
</feature>
<dbReference type="PRINTS" id="PR01036">
    <property type="entry name" value="TCRTETB"/>
</dbReference>
<evidence type="ECO:0000313" key="9">
    <source>
        <dbReference type="EMBL" id="MCC5465473.1"/>
    </source>
</evidence>
<organism evidence="9 10">
    <name type="scientific">Pelosinus baikalensis</name>
    <dbReference type="NCBI Taxonomy" id="2892015"/>
    <lineage>
        <taxon>Bacteria</taxon>
        <taxon>Bacillati</taxon>
        <taxon>Bacillota</taxon>
        <taxon>Negativicutes</taxon>
        <taxon>Selenomonadales</taxon>
        <taxon>Sporomusaceae</taxon>
        <taxon>Pelosinus</taxon>
    </lineage>
</organism>
<feature type="transmembrane region" description="Helical" evidence="7">
    <location>
        <begin position="399"/>
        <end position="426"/>
    </location>
</feature>
<comment type="caution">
    <text evidence="9">The sequence shown here is derived from an EMBL/GenBank/DDBJ whole genome shotgun (WGS) entry which is preliminary data.</text>
</comment>
<dbReference type="InterPro" id="IPR004638">
    <property type="entry name" value="EmrB-like"/>
</dbReference>
<feature type="transmembrane region" description="Helical" evidence="7">
    <location>
        <begin position="278"/>
        <end position="303"/>
    </location>
</feature>
<feature type="transmembrane region" description="Helical" evidence="7">
    <location>
        <begin position="21"/>
        <end position="50"/>
    </location>
</feature>
<accession>A0ABS8HTD0</accession>
<evidence type="ECO:0000256" key="3">
    <source>
        <dbReference type="ARBA" id="ARBA00022475"/>
    </source>
</evidence>
<feature type="transmembrane region" description="Helical" evidence="7">
    <location>
        <begin position="457"/>
        <end position="474"/>
    </location>
</feature>
<dbReference type="RefSeq" id="WP_229534718.1">
    <property type="nucleotide sequence ID" value="NZ_JAJHJB010000009.1"/>
</dbReference>
<dbReference type="InterPro" id="IPR036259">
    <property type="entry name" value="MFS_trans_sf"/>
</dbReference>
<dbReference type="SUPFAM" id="SSF103473">
    <property type="entry name" value="MFS general substrate transporter"/>
    <property type="match status" value="1"/>
</dbReference>
<dbReference type="Proteomes" id="UP001165492">
    <property type="component" value="Unassembled WGS sequence"/>
</dbReference>
<name>A0ABS8HTD0_9FIRM</name>
<feature type="transmembrane region" description="Helical" evidence="7">
    <location>
        <begin position="208"/>
        <end position="229"/>
    </location>
</feature>
<keyword evidence="4 7" id="KW-0812">Transmembrane</keyword>
<dbReference type="Gene3D" id="1.20.1250.20">
    <property type="entry name" value="MFS general substrate transporter like domains"/>
    <property type="match status" value="1"/>
</dbReference>
<feature type="transmembrane region" description="Helical" evidence="7">
    <location>
        <begin position="150"/>
        <end position="171"/>
    </location>
</feature>
<feature type="transmembrane region" description="Helical" evidence="7">
    <location>
        <begin position="56"/>
        <end position="78"/>
    </location>
</feature>
<dbReference type="PANTHER" id="PTHR42718">
    <property type="entry name" value="MAJOR FACILITATOR SUPERFAMILY MULTIDRUG TRANSPORTER MFSC"/>
    <property type="match status" value="1"/>
</dbReference>
<keyword evidence="6 7" id="KW-0472">Membrane</keyword>
<dbReference type="PANTHER" id="PTHR42718:SF43">
    <property type="entry name" value="LINCOMYCIN RESISTANCE PROTEIN LMRB"/>
    <property type="match status" value="1"/>
</dbReference>
<dbReference type="Gene3D" id="1.20.1720.10">
    <property type="entry name" value="Multidrug resistance protein D"/>
    <property type="match status" value="1"/>
</dbReference>
<feature type="domain" description="Major facilitator superfamily (MFS) profile" evidence="8">
    <location>
        <begin position="25"/>
        <end position="479"/>
    </location>
</feature>
<proteinExistence type="predicted"/>
<dbReference type="InterPro" id="IPR020846">
    <property type="entry name" value="MFS_dom"/>
</dbReference>
<dbReference type="InterPro" id="IPR011701">
    <property type="entry name" value="MFS"/>
</dbReference>
<comment type="subcellular location">
    <subcellularLocation>
        <location evidence="1">Cell membrane</location>
        <topology evidence="1">Multi-pass membrane protein</topology>
    </subcellularLocation>
</comment>
<reference evidence="9" key="1">
    <citation type="submission" date="2021-11" db="EMBL/GenBank/DDBJ databases">
        <title>Description of a new species Pelosinus isolated from the bottom sediments of Lake Baikal.</title>
        <authorList>
            <person name="Zakharyuk A."/>
        </authorList>
    </citation>
    <scope>NUCLEOTIDE SEQUENCE</scope>
    <source>
        <strain evidence="9">Bkl1</strain>
    </source>
</reference>
<evidence type="ECO:0000256" key="5">
    <source>
        <dbReference type="ARBA" id="ARBA00022989"/>
    </source>
</evidence>
<evidence type="ECO:0000256" key="1">
    <source>
        <dbReference type="ARBA" id="ARBA00004651"/>
    </source>
</evidence>
<dbReference type="Pfam" id="PF07690">
    <property type="entry name" value="MFS_1"/>
    <property type="match status" value="1"/>
</dbReference>
<keyword evidence="2" id="KW-0813">Transport</keyword>
<dbReference type="PROSITE" id="PS50850">
    <property type="entry name" value="MFS"/>
    <property type="match status" value="1"/>
</dbReference>
<dbReference type="EMBL" id="JAJHJB010000009">
    <property type="protein sequence ID" value="MCC5465473.1"/>
    <property type="molecule type" value="Genomic_DNA"/>
</dbReference>
<dbReference type="NCBIfam" id="TIGR00711">
    <property type="entry name" value="efflux_EmrB"/>
    <property type="match status" value="1"/>
</dbReference>
<feature type="transmembrane region" description="Helical" evidence="7">
    <location>
        <begin position="177"/>
        <end position="196"/>
    </location>
</feature>
<keyword evidence="3" id="KW-1003">Cell membrane</keyword>
<feature type="transmembrane region" description="Helical" evidence="7">
    <location>
        <begin position="90"/>
        <end position="110"/>
    </location>
</feature>
<feature type="transmembrane region" description="Helical" evidence="7">
    <location>
        <begin position="309"/>
        <end position="331"/>
    </location>
</feature>
<evidence type="ECO:0000256" key="7">
    <source>
        <dbReference type="SAM" id="Phobius"/>
    </source>
</evidence>